<dbReference type="EMBL" id="JASPKY010000217">
    <property type="protein sequence ID" value="KAK9719667.1"/>
    <property type="molecule type" value="Genomic_DNA"/>
</dbReference>
<evidence type="ECO:0000256" key="1">
    <source>
        <dbReference type="SAM" id="MobiDB-lite"/>
    </source>
</evidence>
<feature type="compositionally biased region" description="Basic and acidic residues" evidence="1">
    <location>
        <begin position="112"/>
        <end position="123"/>
    </location>
</feature>
<evidence type="ECO:0000313" key="2">
    <source>
        <dbReference type="EMBL" id="KAK9719667.1"/>
    </source>
</evidence>
<keyword evidence="3" id="KW-1185">Reference proteome</keyword>
<protein>
    <submittedName>
        <fullName evidence="2">Uncharacterized protein</fullName>
    </submittedName>
</protein>
<accession>A0AAW1KK49</accession>
<organism evidence="2 3">
    <name type="scientific">Popillia japonica</name>
    <name type="common">Japanese beetle</name>
    <dbReference type="NCBI Taxonomy" id="7064"/>
    <lineage>
        <taxon>Eukaryota</taxon>
        <taxon>Metazoa</taxon>
        <taxon>Ecdysozoa</taxon>
        <taxon>Arthropoda</taxon>
        <taxon>Hexapoda</taxon>
        <taxon>Insecta</taxon>
        <taxon>Pterygota</taxon>
        <taxon>Neoptera</taxon>
        <taxon>Endopterygota</taxon>
        <taxon>Coleoptera</taxon>
        <taxon>Polyphaga</taxon>
        <taxon>Scarabaeiformia</taxon>
        <taxon>Scarabaeidae</taxon>
        <taxon>Rutelinae</taxon>
        <taxon>Popillia</taxon>
    </lineage>
</organism>
<gene>
    <name evidence="2" type="ORF">QE152_g22556</name>
</gene>
<dbReference type="AlphaFoldDB" id="A0AAW1KK49"/>
<feature type="region of interest" description="Disordered" evidence="1">
    <location>
        <begin position="87"/>
        <end position="123"/>
    </location>
</feature>
<proteinExistence type="predicted"/>
<evidence type="ECO:0000313" key="3">
    <source>
        <dbReference type="Proteomes" id="UP001458880"/>
    </source>
</evidence>
<name>A0AAW1KK49_POPJA</name>
<feature type="compositionally biased region" description="Basic and acidic residues" evidence="1">
    <location>
        <begin position="87"/>
        <end position="97"/>
    </location>
</feature>
<reference evidence="2 3" key="1">
    <citation type="journal article" date="2024" name="BMC Genomics">
        <title>De novo assembly and annotation of Popillia japonica's genome with initial clues to its potential as an invasive pest.</title>
        <authorList>
            <person name="Cucini C."/>
            <person name="Boschi S."/>
            <person name="Funari R."/>
            <person name="Cardaioli E."/>
            <person name="Iannotti N."/>
            <person name="Marturano G."/>
            <person name="Paoli F."/>
            <person name="Bruttini M."/>
            <person name="Carapelli A."/>
            <person name="Frati F."/>
            <person name="Nardi F."/>
        </authorList>
    </citation>
    <scope>NUCLEOTIDE SEQUENCE [LARGE SCALE GENOMIC DNA]</scope>
    <source>
        <strain evidence="2">DMR45628</strain>
    </source>
</reference>
<dbReference type="Proteomes" id="UP001458880">
    <property type="component" value="Unassembled WGS sequence"/>
</dbReference>
<comment type="caution">
    <text evidence="2">The sequence shown here is derived from an EMBL/GenBank/DDBJ whole genome shotgun (WGS) entry which is preliminary data.</text>
</comment>
<sequence length="123" mass="14318">MRFYRNCVWSDVNQIYAAMMSPRPAARTSIDIDGLKIKDPDGDALAHLTLLICSFYRRSARYVQKRTADSVAIKECIAELEKNIQKGREKIHTMRDSELDDIDMSHSRKRKKVDERTEQKNTL</sequence>